<evidence type="ECO:0000256" key="1">
    <source>
        <dbReference type="SAM" id="MobiDB-lite"/>
    </source>
</evidence>
<evidence type="ECO:0000313" key="2">
    <source>
        <dbReference type="EMBL" id="KAJ1204049.1"/>
    </source>
</evidence>
<keyword evidence="3" id="KW-1185">Reference proteome</keyword>
<evidence type="ECO:0000313" key="3">
    <source>
        <dbReference type="Proteomes" id="UP001066276"/>
    </source>
</evidence>
<dbReference type="EMBL" id="JANPWB010000003">
    <property type="protein sequence ID" value="KAJ1204049.1"/>
    <property type="molecule type" value="Genomic_DNA"/>
</dbReference>
<accession>A0AAV7VQT9</accession>
<reference evidence="2" key="1">
    <citation type="journal article" date="2022" name="bioRxiv">
        <title>Sequencing and chromosome-scale assembly of the giantPleurodeles waltlgenome.</title>
        <authorList>
            <person name="Brown T."/>
            <person name="Elewa A."/>
            <person name="Iarovenko S."/>
            <person name="Subramanian E."/>
            <person name="Araus A.J."/>
            <person name="Petzold A."/>
            <person name="Susuki M."/>
            <person name="Suzuki K.-i.T."/>
            <person name="Hayashi T."/>
            <person name="Toyoda A."/>
            <person name="Oliveira C."/>
            <person name="Osipova E."/>
            <person name="Leigh N.D."/>
            <person name="Simon A."/>
            <person name="Yun M.H."/>
        </authorList>
    </citation>
    <scope>NUCLEOTIDE SEQUENCE</scope>
    <source>
        <strain evidence="2">20211129_DDA</strain>
        <tissue evidence="2">Liver</tissue>
    </source>
</reference>
<protein>
    <submittedName>
        <fullName evidence="2">Uncharacterized protein</fullName>
    </submittedName>
</protein>
<dbReference type="AlphaFoldDB" id="A0AAV7VQT9"/>
<feature type="region of interest" description="Disordered" evidence="1">
    <location>
        <begin position="82"/>
        <end position="103"/>
    </location>
</feature>
<organism evidence="2 3">
    <name type="scientific">Pleurodeles waltl</name>
    <name type="common">Iberian ribbed newt</name>
    <dbReference type="NCBI Taxonomy" id="8319"/>
    <lineage>
        <taxon>Eukaryota</taxon>
        <taxon>Metazoa</taxon>
        <taxon>Chordata</taxon>
        <taxon>Craniata</taxon>
        <taxon>Vertebrata</taxon>
        <taxon>Euteleostomi</taxon>
        <taxon>Amphibia</taxon>
        <taxon>Batrachia</taxon>
        <taxon>Caudata</taxon>
        <taxon>Salamandroidea</taxon>
        <taxon>Salamandridae</taxon>
        <taxon>Pleurodelinae</taxon>
        <taxon>Pleurodeles</taxon>
    </lineage>
</organism>
<gene>
    <name evidence="2" type="ORF">NDU88_007830</name>
</gene>
<dbReference type="Proteomes" id="UP001066276">
    <property type="component" value="Chromosome 2_1"/>
</dbReference>
<proteinExistence type="predicted"/>
<sequence length="168" mass="18174">MGVVTAVTSATVLSNECRIHGVSVAHVSTEDLEVGWKVAVSIALPSLVAEGKYDSSVVITAEDFFKLILFLAKNPIAPANETCRGPEARDGPDPTQPLYGSRGTRPGMDLLTELVPWPGPRGPIAWWKAESEIRCPGPRGATWAAPCAPGLRRLEEVRHCRPRLPQWA</sequence>
<name>A0AAV7VQT9_PLEWA</name>
<comment type="caution">
    <text evidence="2">The sequence shown here is derived from an EMBL/GenBank/DDBJ whole genome shotgun (WGS) entry which is preliminary data.</text>
</comment>